<dbReference type="AlphaFoldDB" id="A0A0J1GL06"/>
<evidence type="ECO:0000313" key="3">
    <source>
        <dbReference type="Proteomes" id="UP000036426"/>
    </source>
</evidence>
<evidence type="ECO:0000259" key="1">
    <source>
        <dbReference type="Pfam" id="PF07969"/>
    </source>
</evidence>
<dbReference type="PANTHER" id="PTHR22642:SF2">
    <property type="entry name" value="PROTEIN LONG AFTER FAR-RED 3"/>
    <property type="match status" value="1"/>
</dbReference>
<dbReference type="SUPFAM" id="SSF51556">
    <property type="entry name" value="Metallo-dependent hydrolases"/>
    <property type="match status" value="1"/>
</dbReference>
<reference evidence="2 3" key="1">
    <citation type="submission" date="2015-05" db="EMBL/GenBank/DDBJ databases">
        <title>Photobacterium galathea sp. nov.</title>
        <authorList>
            <person name="Machado H."/>
            <person name="Gram L."/>
        </authorList>
    </citation>
    <scope>NUCLEOTIDE SEQUENCE [LARGE SCALE GENOMIC DNA]</scope>
    <source>
        <strain evidence="2 3">DSM 25995</strain>
    </source>
</reference>
<sequence>MLVAGLCVEPVFARSSVDTLISGGIVYNMPPDTVIGISDGKISYLGEGQGAKALVTDTTTRIDAKGASIYPGFIDLHTHLFDTIGFENVSCEVDIHSSSSSKDACQQRAEELESGQWLVGYAKGLLTANLKSLTPKEWLDARFPHVPVVICEPHSSVIWMNSVALQQMKINKHSVDPIGAKILRTPQKVASGVVLGSLSEMVLEEALRTHEMDMNQVLNRFETLALDLQKSGITSIGESGGFWNHGGLQFWQKVAQDYNLGFRVSVRPRLSPFKGVNDQLVQLTSMYRNDLNALFLLNQVKINVDGQYRLGTARLTQPYDKATVPSEPNGLFYFTPTELNTWLTRLEEVNFGAYIHAEGDAAVEAALYSIQNARQKSDDQRFTITGMQFIKPVQYPLFSEMGVTVNFLFNAVRRADLAHDQLNHAKVVSIKSLEHFSTSVALSSGGFGAHYTPPLKRIAENLQQPTKYRVKDIHKAIEAYTIEPAKSLGIESVTGSLVIGKSADLVFIDKDLTQLSAEQIAKSTVLLTMLQGGITYQHEKALPMTSGSNSMF</sequence>
<gene>
    <name evidence="2" type="ORF">ABT58_13085</name>
</gene>
<dbReference type="Proteomes" id="UP000036426">
    <property type="component" value="Unassembled WGS sequence"/>
</dbReference>
<dbReference type="InterPro" id="IPR013108">
    <property type="entry name" value="Amidohydro_3"/>
</dbReference>
<keyword evidence="3" id="KW-1185">Reference proteome</keyword>
<protein>
    <recommendedName>
        <fullName evidence="1">Amidohydrolase 3 domain-containing protein</fullName>
    </recommendedName>
</protein>
<proteinExistence type="predicted"/>
<evidence type="ECO:0000313" key="2">
    <source>
        <dbReference type="EMBL" id="KLV00296.1"/>
    </source>
</evidence>
<name>A0A0J1GL06_9GAMM</name>
<dbReference type="PANTHER" id="PTHR22642">
    <property type="entry name" value="IMIDAZOLONEPROPIONASE"/>
    <property type="match status" value="1"/>
</dbReference>
<dbReference type="Gene3D" id="3.10.310.70">
    <property type="match status" value="1"/>
</dbReference>
<accession>A0A0J1GL06</accession>
<dbReference type="InterPro" id="IPR011059">
    <property type="entry name" value="Metal-dep_hydrolase_composite"/>
</dbReference>
<dbReference type="Pfam" id="PF07969">
    <property type="entry name" value="Amidohydro_3"/>
    <property type="match status" value="1"/>
</dbReference>
<comment type="caution">
    <text evidence="2">The sequence shown here is derived from an EMBL/GenBank/DDBJ whole genome shotgun (WGS) entry which is preliminary data.</text>
</comment>
<dbReference type="Gene3D" id="2.30.40.10">
    <property type="entry name" value="Urease, subunit C, domain 1"/>
    <property type="match status" value="1"/>
</dbReference>
<feature type="domain" description="Amidohydrolase 3" evidence="1">
    <location>
        <begin position="62"/>
        <end position="536"/>
    </location>
</feature>
<dbReference type="GO" id="GO:0016810">
    <property type="term" value="F:hydrolase activity, acting on carbon-nitrogen (but not peptide) bonds"/>
    <property type="evidence" value="ECO:0007669"/>
    <property type="project" value="InterPro"/>
</dbReference>
<dbReference type="EMBL" id="LDOV01000023">
    <property type="protein sequence ID" value="KLV00296.1"/>
    <property type="molecule type" value="Genomic_DNA"/>
</dbReference>
<dbReference type="InterPro" id="IPR032466">
    <property type="entry name" value="Metal_Hydrolase"/>
</dbReference>
<organism evidence="2 3">
    <name type="scientific">Photobacterium aphoticum</name>
    <dbReference type="NCBI Taxonomy" id="754436"/>
    <lineage>
        <taxon>Bacteria</taxon>
        <taxon>Pseudomonadati</taxon>
        <taxon>Pseudomonadota</taxon>
        <taxon>Gammaproteobacteria</taxon>
        <taxon>Vibrionales</taxon>
        <taxon>Vibrionaceae</taxon>
        <taxon>Photobacterium</taxon>
    </lineage>
</organism>
<dbReference type="Gene3D" id="3.20.20.140">
    <property type="entry name" value="Metal-dependent hydrolases"/>
    <property type="match status" value="1"/>
</dbReference>
<dbReference type="PATRIC" id="fig|754436.4.peg.2784"/>
<dbReference type="SUPFAM" id="SSF51338">
    <property type="entry name" value="Composite domain of metallo-dependent hydrolases"/>
    <property type="match status" value="1"/>
</dbReference>